<organism evidence="16 17">
    <name type="scientific">Austropuccinia psidii MF-1</name>
    <dbReference type="NCBI Taxonomy" id="1389203"/>
    <lineage>
        <taxon>Eukaryota</taxon>
        <taxon>Fungi</taxon>
        <taxon>Dikarya</taxon>
        <taxon>Basidiomycota</taxon>
        <taxon>Pucciniomycotina</taxon>
        <taxon>Pucciniomycetes</taxon>
        <taxon>Pucciniales</taxon>
        <taxon>Sphaerophragmiaceae</taxon>
        <taxon>Austropuccinia</taxon>
    </lineage>
</organism>
<evidence type="ECO:0000256" key="7">
    <source>
        <dbReference type="ARBA" id="ARBA00022759"/>
    </source>
</evidence>
<keyword evidence="12" id="KW-0695">RNA-directed DNA polymerase</keyword>
<keyword evidence="2" id="KW-0645">Protease</keyword>
<keyword evidence="5" id="KW-0479">Metal-binding</keyword>
<keyword evidence="3" id="KW-0548">Nucleotidyltransferase</keyword>
<dbReference type="GO" id="GO:0006508">
    <property type="term" value="P:proteolysis"/>
    <property type="evidence" value="ECO:0007669"/>
    <property type="project" value="UniProtKB-KW"/>
</dbReference>
<keyword evidence="8" id="KW-0378">Hydrolase</keyword>
<keyword evidence="13" id="KW-0239">DNA-directed DNA polymerase</keyword>
<keyword evidence="14" id="KW-0233">DNA recombination</keyword>
<evidence type="ECO:0000256" key="6">
    <source>
        <dbReference type="ARBA" id="ARBA00022741"/>
    </source>
</evidence>
<keyword evidence="9" id="KW-0067">ATP-binding</keyword>
<evidence type="ECO:0000256" key="8">
    <source>
        <dbReference type="ARBA" id="ARBA00022801"/>
    </source>
</evidence>
<evidence type="ECO:0000256" key="12">
    <source>
        <dbReference type="ARBA" id="ARBA00022918"/>
    </source>
</evidence>
<evidence type="ECO:0000313" key="16">
    <source>
        <dbReference type="EMBL" id="MBW0500541.1"/>
    </source>
</evidence>
<dbReference type="GO" id="GO:0006310">
    <property type="term" value="P:DNA recombination"/>
    <property type="evidence" value="ECO:0007669"/>
    <property type="project" value="UniProtKB-KW"/>
</dbReference>
<keyword evidence="4" id="KW-0540">Nuclease</keyword>
<dbReference type="GO" id="GO:0003887">
    <property type="term" value="F:DNA-directed DNA polymerase activity"/>
    <property type="evidence" value="ECO:0007669"/>
    <property type="project" value="UniProtKB-KW"/>
</dbReference>
<dbReference type="GO" id="GO:0003964">
    <property type="term" value="F:RNA-directed DNA polymerase activity"/>
    <property type="evidence" value="ECO:0007669"/>
    <property type="project" value="UniProtKB-KW"/>
</dbReference>
<dbReference type="PANTHER" id="PTHR42648">
    <property type="entry name" value="TRANSPOSASE, PUTATIVE-RELATED"/>
    <property type="match status" value="1"/>
</dbReference>
<comment type="function">
    <text evidence="1">The aspartyl protease (PR) mediates the proteolytic cleavages of the Gag and Gag-Pol polyproteins after assembly of the VLP.</text>
</comment>
<gene>
    <name evidence="16" type="ORF">O181_040256</name>
</gene>
<evidence type="ECO:0000259" key="15">
    <source>
        <dbReference type="Pfam" id="PF22936"/>
    </source>
</evidence>
<evidence type="ECO:0000256" key="2">
    <source>
        <dbReference type="ARBA" id="ARBA00022670"/>
    </source>
</evidence>
<dbReference type="EMBL" id="AVOT02015867">
    <property type="protein sequence ID" value="MBW0500541.1"/>
    <property type="molecule type" value="Genomic_DNA"/>
</dbReference>
<keyword evidence="7" id="KW-0255">Endonuclease</keyword>
<evidence type="ECO:0000256" key="5">
    <source>
        <dbReference type="ARBA" id="ARBA00022723"/>
    </source>
</evidence>
<dbReference type="GO" id="GO:0004519">
    <property type="term" value="F:endonuclease activity"/>
    <property type="evidence" value="ECO:0007669"/>
    <property type="project" value="UniProtKB-KW"/>
</dbReference>
<dbReference type="Proteomes" id="UP000765509">
    <property type="component" value="Unassembled WGS sequence"/>
</dbReference>
<dbReference type="GO" id="GO:0008233">
    <property type="term" value="F:peptidase activity"/>
    <property type="evidence" value="ECO:0007669"/>
    <property type="project" value="UniProtKB-KW"/>
</dbReference>
<dbReference type="GO" id="GO:0046872">
    <property type="term" value="F:metal ion binding"/>
    <property type="evidence" value="ECO:0007669"/>
    <property type="project" value="UniProtKB-KW"/>
</dbReference>
<sequence length="472" mass="53180">MANNTETKHKQPLPILMENNFLEWRRRTIGLLWQKKLYVHFIEETIPSLSSETRPSAVDNKIIDANIDMAISSLIALTPACLPRYQARIWSRFSKITYNRNLQSFISELRQSLNKIKTVGIEVGIKTLAFAILTKLPDNFNSLIEKVMLNTKTQGSPDAILNLLHDAALKEEALKSPIESNMDSRMELNRETFKSKTIHYCSNGHHNPLASHPPEKCWQLHPEKCPDRYQRDTKTNYTFARALLTKNKTLIQGDVLNIALDTGASDHMLNNKSFFLSLNKMKNSTISTGCDSSSLTAIGKGTAKTIDQNGVCWTLKNSLYVPKLNTTLVDLLQLTSKITIKSTGENVNVFLNDATTPSFLCARSKVLETKVKIGIKCLSTRNCLWHQRLGHLNDKATKTLILTYKAAGEVCNECVKGKLTGIPFSHSFQTASHALEVVHMDLCRLMHTQSLSGTRYFLILIDKFKGYTTTKF</sequence>
<evidence type="ECO:0000256" key="9">
    <source>
        <dbReference type="ARBA" id="ARBA00022840"/>
    </source>
</evidence>
<evidence type="ECO:0000256" key="10">
    <source>
        <dbReference type="ARBA" id="ARBA00022842"/>
    </source>
</evidence>
<evidence type="ECO:0000313" key="17">
    <source>
        <dbReference type="Proteomes" id="UP000765509"/>
    </source>
</evidence>
<keyword evidence="13" id="KW-0808">Transferase</keyword>
<keyword evidence="6" id="KW-0547">Nucleotide-binding</keyword>
<evidence type="ECO:0000256" key="1">
    <source>
        <dbReference type="ARBA" id="ARBA00002180"/>
    </source>
</evidence>
<evidence type="ECO:0000256" key="3">
    <source>
        <dbReference type="ARBA" id="ARBA00022695"/>
    </source>
</evidence>
<evidence type="ECO:0000256" key="13">
    <source>
        <dbReference type="ARBA" id="ARBA00022932"/>
    </source>
</evidence>
<dbReference type="Pfam" id="PF22936">
    <property type="entry name" value="Pol_BBD"/>
    <property type="match status" value="1"/>
</dbReference>
<dbReference type="InterPro" id="IPR039537">
    <property type="entry name" value="Retrotran_Ty1/copia-like"/>
</dbReference>
<evidence type="ECO:0000256" key="11">
    <source>
        <dbReference type="ARBA" id="ARBA00022908"/>
    </source>
</evidence>
<dbReference type="InterPro" id="IPR054722">
    <property type="entry name" value="PolX-like_BBD"/>
</dbReference>
<dbReference type="GO" id="GO:0015074">
    <property type="term" value="P:DNA integration"/>
    <property type="evidence" value="ECO:0007669"/>
    <property type="project" value="UniProtKB-KW"/>
</dbReference>
<feature type="domain" description="Retrovirus-related Pol polyprotein from transposon TNT 1-94-like beta-barrel" evidence="15">
    <location>
        <begin position="260"/>
        <end position="337"/>
    </location>
</feature>
<keyword evidence="10" id="KW-0460">Magnesium</keyword>
<reference evidence="16" key="1">
    <citation type="submission" date="2021-03" db="EMBL/GenBank/DDBJ databases">
        <title>Draft genome sequence of rust myrtle Austropuccinia psidii MF-1, a brazilian biotype.</title>
        <authorList>
            <person name="Quecine M.C."/>
            <person name="Pachon D.M.R."/>
            <person name="Bonatelli M.L."/>
            <person name="Correr F.H."/>
            <person name="Franceschini L.M."/>
            <person name="Leite T.F."/>
            <person name="Margarido G.R.A."/>
            <person name="Almeida C.A."/>
            <person name="Ferrarezi J.A."/>
            <person name="Labate C.A."/>
        </authorList>
    </citation>
    <scope>NUCLEOTIDE SEQUENCE</scope>
    <source>
        <strain evidence="16">MF-1</strain>
    </source>
</reference>
<keyword evidence="11" id="KW-0229">DNA integration</keyword>
<keyword evidence="17" id="KW-1185">Reference proteome</keyword>
<protein>
    <recommendedName>
        <fullName evidence="15">Retrovirus-related Pol polyprotein from transposon TNT 1-94-like beta-barrel domain-containing protein</fullName>
    </recommendedName>
</protein>
<dbReference type="GO" id="GO:0005524">
    <property type="term" value="F:ATP binding"/>
    <property type="evidence" value="ECO:0007669"/>
    <property type="project" value="UniProtKB-KW"/>
</dbReference>
<dbReference type="OrthoDB" id="6779775at2759"/>
<comment type="caution">
    <text evidence="16">The sequence shown here is derived from an EMBL/GenBank/DDBJ whole genome shotgun (WGS) entry which is preliminary data.</text>
</comment>
<evidence type="ECO:0000256" key="4">
    <source>
        <dbReference type="ARBA" id="ARBA00022722"/>
    </source>
</evidence>
<proteinExistence type="predicted"/>
<accession>A0A9Q3DHG3</accession>
<dbReference type="AlphaFoldDB" id="A0A9Q3DHG3"/>
<name>A0A9Q3DHG3_9BASI</name>
<dbReference type="PANTHER" id="PTHR42648:SF11">
    <property type="entry name" value="TRANSPOSON TY4-P GAG-POL POLYPROTEIN"/>
    <property type="match status" value="1"/>
</dbReference>
<evidence type="ECO:0000256" key="14">
    <source>
        <dbReference type="ARBA" id="ARBA00023172"/>
    </source>
</evidence>